<dbReference type="Gene3D" id="3.40.50.300">
    <property type="entry name" value="P-loop containing nucleotide triphosphate hydrolases"/>
    <property type="match status" value="1"/>
</dbReference>
<dbReference type="EMBL" id="CAXAMM010025335">
    <property type="protein sequence ID" value="CAK9056824.1"/>
    <property type="molecule type" value="Genomic_DNA"/>
</dbReference>
<protein>
    <submittedName>
        <fullName evidence="1">Uncharacterized GTP-binding protein YGR210C</fullName>
    </submittedName>
</protein>
<accession>A0ABP0N1K2</accession>
<gene>
    <name evidence="1" type="ORF">SCF082_LOCUS30570</name>
</gene>
<comment type="caution">
    <text evidence="1">The sequence shown here is derived from an EMBL/GenBank/DDBJ whole genome shotgun (WGS) entry which is preliminary data.</text>
</comment>
<dbReference type="PRINTS" id="PR00326">
    <property type="entry name" value="GTP1OBG"/>
</dbReference>
<dbReference type="InterPro" id="IPR027417">
    <property type="entry name" value="P-loop_NTPase"/>
</dbReference>
<dbReference type="Gene3D" id="1.10.8.470">
    <property type="match status" value="1"/>
</dbReference>
<proteinExistence type="predicted"/>
<dbReference type="PANTHER" id="PTHR23305">
    <property type="entry name" value="OBG GTPASE FAMILY"/>
    <property type="match status" value="1"/>
</dbReference>
<reference evidence="1 2" key="1">
    <citation type="submission" date="2024-02" db="EMBL/GenBank/DDBJ databases">
        <authorList>
            <person name="Chen Y."/>
            <person name="Shah S."/>
            <person name="Dougan E. K."/>
            <person name="Thang M."/>
            <person name="Chan C."/>
        </authorList>
    </citation>
    <scope>NUCLEOTIDE SEQUENCE [LARGE SCALE GENOMIC DNA]</scope>
</reference>
<evidence type="ECO:0000313" key="2">
    <source>
        <dbReference type="Proteomes" id="UP001642464"/>
    </source>
</evidence>
<dbReference type="Proteomes" id="UP001642464">
    <property type="component" value="Unassembled WGS sequence"/>
</dbReference>
<keyword evidence="2" id="KW-1185">Reference proteome</keyword>
<organism evidence="1 2">
    <name type="scientific">Durusdinium trenchii</name>
    <dbReference type="NCBI Taxonomy" id="1381693"/>
    <lineage>
        <taxon>Eukaryota</taxon>
        <taxon>Sar</taxon>
        <taxon>Alveolata</taxon>
        <taxon>Dinophyceae</taxon>
        <taxon>Suessiales</taxon>
        <taxon>Symbiodiniaceae</taxon>
        <taxon>Durusdinium</taxon>
    </lineage>
</organism>
<name>A0ABP0N1K2_9DINO</name>
<dbReference type="PANTHER" id="PTHR23305:SF1">
    <property type="entry name" value="OBG-TYPE G DOMAIN-CONTAINING PROTEIN"/>
    <property type="match status" value="1"/>
</dbReference>
<dbReference type="SUPFAM" id="SSF52540">
    <property type="entry name" value="P-loop containing nucleoside triphosphate hydrolases"/>
    <property type="match status" value="1"/>
</dbReference>
<dbReference type="InterPro" id="IPR006073">
    <property type="entry name" value="GTP-bd"/>
</dbReference>
<evidence type="ECO:0000313" key="1">
    <source>
        <dbReference type="EMBL" id="CAK9056824.1"/>
    </source>
</evidence>
<sequence length="293" mass="32436">MAPHPFTTIDPNVEPGWFAVPCPSVTLQCQADPYFSSRGGTDVDFAGGLLHDLSGCGRPKEFELKLAALLTHLPFPTMVFNNAQHTDECEPEHGRADRGQRRFPLLVKDVAGLVPGAYLGYGRGNAFLNDLLDADSLVHVVDASGRSDAEGVDHGKADARLSAGWPGGKGHDPLKDVEWVRQEIHMWIFCNVRAKWHSVRKRAKFAPLQPLAAERLFGLFTGYHCSQQLVAQVYESTGHRIATLPQDVLNWSEFDLHLLVACFLRVRFPIVIALNKAMTTIGCAQRDQKETWG</sequence>